<gene>
    <name evidence="3" type="ORF">SLEP1_g30124</name>
</gene>
<proteinExistence type="predicted"/>
<accession>A0AAV5JZ30</accession>
<dbReference type="Pfam" id="PF07173">
    <property type="entry name" value="GRDP-like"/>
    <property type="match status" value="1"/>
</dbReference>
<evidence type="ECO:0000259" key="2">
    <source>
        <dbReference type="Pfam" id="PF25335"/>
    </source>
</evidence>
<feature type="domain" description="GRDP C2" evidence="1">
    <location>
        <begin position="326"/>
        <end position="456"/>
    </location>
</feature>
<keyword evidence="4" id="KW-1185">Reference proteome</keyword>
<protein>
    <recommendedName>
        <fullName evidence="5">Glycine-rich domain-containing protein 1</fullName>
    </recommendedName>
</protein>
<dbReference type="InterPro" id="IPR057518">
    <property type="entry name" value="GRDP_C"/>
</dbReference>
<dbReference type="PANTHER" id="PTHR34365">
    <property type="entry name" value="ENOLASE (DUF1399)"/>
    <property type="match status" value="1"/>
</dbReference>
<evidence type="ECO:0000313" key="4">
    <source>
        <dbReference type="Proteomes" id="UP001054252"/>
    </source>
</evidence>
<dbReference type="InterPro" id="IPR009836">
    <property type="entry name" value="GRDP-like"/>
</dbReference>
<evidence type="ECO:0000313" key="3">
    <source>
        <dbReference type="EMBL" id="GKV19928.1"/>
    </source>
</evidence>
<evidence type="ECO:0000259" key="1">
    <source>
        <dbReference type="Pfam" id="PF25334"/>
    </source>
</evidence>
<evidence type="ECO:0008006" key="5">
    <source>
        <dbReference type="Google" id="ProtNLM"/>
    </source>
</evidence>
<dbReference type="PANTHER" id="PTHR34365:SF15">
    <property type="entry name" value="GLYCINE-RICH DOMAIN-CONTAINING PROTEIN 1"/>
    <property type="match status" value="1"/>
</dbReference>
<dbReference type="Proteomes" id="UP001054252">
    <property type="component" value="Unassembled WGS sequence"/>
</dbReference>
<reference evidence="3 4" key="1">
    <citation type="journal article" date="2021" name="Commun. Biol.">
        <title>The genome of Shorea leprosula (Dipterocarpaceae) highlights the ecological relevance of drought in aseasonal tropical rainforests.</title>
        <authorList>
            <person name="Ng K.K.S."/>
            <person name="Kobayashi M.J."/>
            <person name="Fawcett J.A."/>
            <person name="Hatakeyama M."/>
            <person name="Paape T."/>
            <person name="Ng C.H."/>
            <person name="Ang C.C."/>
            <person name="Tnah L.H."/>
            <person name="Lee C.T."/>
            <person name="Nishiyama T."/>
            <person name="Sese J."/>
            <person name="O'Brien M.J."/>
            <person name="Copetti D."/>
            <person name="Mohd Noor M.I."/>
            <person name="Ong R.C."/>
            <person name="Putra M."/>
            <person name="Sireger I.Z."/>
            <person name="Indrioko S."/>
            <person name="Kosugi Y."/>
            <person name="Izuno A."/>
            <person name="Isagi Y."/>
            <person name="Lee S.L."/>
            <person name="Shimizu K.K."/>
        </authorList>
    </citation>
    <scope>NUCLEOTIDE SEQUENCE [LARGE SCALE GENOMIC DNA]</scope>
    <source>
        <strain evidence="3">214</strain>
    </source>
</reference>
<organism evidence="3 4">
    <name type="scientific">Rubroshorea leprosula</name>
    <dbReference type="NCBI Taxonomy" id="152421"/>
    <lineage>
        <taxon>Eukaryota</taxon>
        <taxon>Viridiplantae</taxon>
        <taxon>Streptophyta</taxon>
        <taxon>Embryophyta</taxon>
        <taxon>Tracheophyta</taxon>
        <taxon>Spermatophyta</taxon>
        <taxon>Magnoliopsida</taxon>
        <taxon>eudicotyledons</taxon>
        <taxon>Gunneridae</taxon>
        <taxon>Pentapetalae</taxon>
        <taxon>rosids</taxon>
        <taxon>malvids</taxon>
        <taxon>Malvales</taxon>
        <taxon>Dipterocarpaceae</taxon>
        <taxon>Rubroshorea</taxon>
    </lineage>
</organism>
<dbReference type="AlphaFoldDB" id="A0AAV5JZ30"/>
<dbReference type="Pfam" id="PF25335">
    <property type="entry name" value="GRDP_C"/>
    <property type="match status" value="1"/>
</dbReference>
<feature type="domain" description="GRPD C-terminal" evidence="2">
    <location>
        <begin position="492"/>
        <end position="625"/>
    </location>
</feature>
<dbReference type="InterPro" id="IPR057458">
    <property type="entry name" value="GRDP_C2"/>
</dbReference>
<sequence>MEKQQEQEWAEAQKIAVTVDLVAAAKQQLRFLAEVDRNRYLYDGAGLDRAIQRYKYCWLPLLAKHIEAPEVEGLSLVVPLDCEWIWHCHRLNPIRYKNDCKELYGRILDNKNVLSSTQATCSKQSEEIWRTMYPDEPYELNMSSHSPEKAENISEAPKSINYDLVSAVKRQAPFFYQVSRSHMNDHLFLEEAAARYKGFLHLIKRNWERSVRRFCVPTYDIDLIWHSHQLNPDSYCKDLVAALGKVLEHDDTDSDRTQGKKLDNGFSGTTEQWEETFGLRYWRVGAMYRGNSPSPLPINLSQLETESKTVVPSSNEYHNSIQLQRKMIVEIMLEIVGVRDLPHGHKGSLFVTLHKKGDTFFNTKRRLSIFSETRRKWVTLFQCEPTGELVFELISQRPALAIAKHAKTLGTTTISLKDLVNPVSQLSVEKWFSLESKSGFSSSKPIGMRIALSFTPPRPAPYQLHMVQRGPFSNSCFFPFPGKFLHLRSSRIVDETDSEIITMQMRDSLKMEARRDLPAKKEVIGVPTSGKKLVLAESSGPGRFLINSNWLFQVHKKFSEDGYAFELQGSRKVIVFPGRKLEYEINNKKKQKGKQHFMTAVEFSPENPYGKAVALLNLKSGFIKIDEESLVLPMIVLVFILSNCSSKAGDEPYGGLTTKADNL</sequence>
<comment type="caution">
    <text evidence="3">The sequence shown here is derived from an EMBL/GenBank/DDBJ whole genome shotgun (WGS) entry which is preliminary data.</text>
</comment>
<dbReference type="EMBL" id="BPVZ01000054">
    <property type="protein sequence ID" value="GKV19928.1"/>
    <property type="molecule type" value="Genomic_DNA"/>
</dbReference>
<name>A0AAV5JZ30_9ROSI</name>
<dbReference type="Pfam" id="PF25334">
    <property type="entry name" value="C2_GRDP"/>
    <property type="match status" value="1"/>
</dbReference>